<dbReference type="InterPro" id="IPR001478">
    <property type="entry name" value="PDZ"/>
</dbReference>
<keyword evidence="2" id="KW-0472">Membrane</keyword>
<dbReference type="PATRIC" id="fig|1423729.3.peg.760"/>
<dbReference type="EMBL" id="AYZE01000014">
    <property type="protein sequence ID" value="KRM90760.1"/>
    <property type="molecule type" value="Genomic_DNA"/>
</dbReference>
<evidence type="ECO:0000313" key="5">
    <source>
        <dbReference type="Proteomes" id="UP000051131"/>
    </source>
</evidence>
<dbReference type="Pfam" id="PF13180">
    <property type="entry name" value="PDZ_2"/>
    <property type="match status" value="1"/>
</dbReference>
<evidence type="ECO:0000256" key="2">
    <source>
        <dbReference type="SAM" id="Phobius"/>
    </source>
</evidence>
<protein>
    <recommendedName>
        <fullName evidence="1">endopeptidase La</fullName>
        <ecNumber evidence="1">3.4.21.53</ecNumber>
    </recommendedName>
</protein>
<dbReference type="SUPFAM" id="SSF54211">
    <property type="entry name" value="Ribosomal protein S5 domain 2-like"/>
    <property type="match status" value="1"/>
</dbReference>
<reference evidence="4 5" key="1">
    <citation type="journal article" date="2015" name="Genome Announc.">
        <title>Expanding the biotechnology potential of lactobacilli through comparative genomics of 213 strains and associated genera.</title>
        <authorList>
            <person name="Sun Z."/>
            <person name="Harris H.M."/>
            <person name="McCann A."/>
            <person name="Guo C."/>
            <person name="Argimon S."/>
            <person name="Zhang W."/>
            <person name="Yang X."/>
            <person name="Jeffery I.B."/>
            <person name="Cooney J.C."/>
            <person name="Kagawa T.F."/>
            <person name="Liu W."/>
            <person name="Song Y."/>
            <person name="Salvetti E."/>
            <person name="Wrobel A."/>
            <person name="Rasinkangas P."/>
            <person name="Parkhill J."/>
            <person name="Rea M.C."/>
            <person name="O'Sullivan O."/>
            <person name="Ritari J."/>
            <person name="Douillard F.P."/>
            <person name="Paul Ross R."/>
            <person name="Yang R."/>
            <person name="Briner A.E."/>
            <person name="Felis G.E."/>
            <person name="de Vos W.M."/>
            <person name="Barrangou R."/>
            <person name="Klaenhammer T.R."/>
            <person name="Caufield P.W."/>
            <person name="Cui Y."/>
            <person name="Zhang H."/>
            <person name="O'Toole P.W."/>
        </authorList>
    </citation>
    <scope>NUCLEOTIDE SEQUENCE [LARGE SCALE GENOMIC DNA]</scope>
    <source>
        <strain evidence="4 5">DSM 21116</strain>
    </source>
</reference>
<dbReference type="PANTHER" id="PTHR10046">
    <property type="entry name" value="ATP DEPENDENT LON PROTEASE FAMILY MEMBER"/>
    <property type="match status" value="1"/>
</dbReference>
<organism evidence="4 5">
    <name type="scientific">Liquorilactobacillus cacaonum DSM 21116</name>
    <dbReference type="NCBI Taxonomy" id="1423729"/>
    <lineage>
        <taxon>Bacteria</taxon>
        <taxon>Bacillati</taxon>
        <taxon>Bacillota</taxon>
        <taxon>Bacilli</taxon>
        <taxon>Lactobacillales</taxon>
        <taxon>Lactobacillaceae</taxon>
        <taxon>Liquorilactobacillus</taxon>
    </lineage>
</organism>
<dbReference type="STRING" id="1423729.FC80_GL000752"/>
<dbReference type="AlphaFoldDB" id="A0A0R2CGK6"/>
<evidence type="ECO:0000313" key="4">
    <source>
        <dbReference type="EMBL" id="KRM90760.1"/>
    </source>
</evidence>
<keyword evidence="5" id="KW-1185">Reference proteome</keyword>
<name>A0A0R2CGK6_9LACO</name>
<accession>A0A0R2CGK6</accession>
<dbReference type="GO" id="GO:0005524">
    <property type="term" value="F:ATP binding"/>
    <property type="evidence" value="ECO:0007669"/>
    <property type="project" value="InterPro"/>
</dbReference>
<keyword evidence="2" id="KW-0812">Transmembrane</keyword>
<comment type="caution">
    <text evidence="4">The sequence shown here is derived from an EMBL/GenBank/DDBJ whole genome shotgun (WGS) entry which is preliminary data.</text>
</comment>
<dbReference type="GO" id="GO:0004176">
    <property type="term" value="F:ATP-dependent peptidase activity"/>
    <property type="evidence" value="ECO:0007669"/>
    <property type="project" value="UniProtKB-UniRule"/>
</dbReference>
<dbReference type="GO" id="GO:0030163">
    <property type="term" value="P:protein catabolic process"/>
    <property type="evidence" value="ECO:0007669"/>
    <property type="project" value="InterPro"/>
</dbReference>
<dbReference type="Proteomes" id="UP000051131">
    <property type="component" value="Unassembled WGS sequence"/>
</dbReference>
<evidence type="ECO:0000256" key="1">
    <source>
        <dbReference type="PROSITE-ProRule" id="PRU01122"/>
    </source>
</evidence>
<sequence length="344" mass="37344">MKKFKIYAYAFLGVILLAVVCLLPLPVYLESVGKAINVADYVTVKGRTDESKGKLMLTYVSLQKATPILYVTSFLDKYTSRVPASEISGGETNAEFDKVQSYYMTDAVNQAKAISLKLAHKKYKRVYLGIYVMSILKNSTFKGKLKVGDTIVAVNNRHFDSTEGFMKYVKAQKKGSPIEITYLRDGKQKKANGKTVTLIGTNRSGIGISLAEKTKVKSPTKIRANMEGIGGPSAGLMLSLQMYSQVANVDLKAGRNIAGTGTISSNGKVGDIGGIDKKVVAASRAGATVFFAPNNPVSKAEKKADPTALSNYDEAKETVEKDNLKIKVIPVKNINEAISYLRNK</sequence>
<dbReference type="PROSITE" id="PS51786">
    <property type="entry name" value="LON_PROTEOLYTIC"/>
    <property type="match status" value="1"/>
</dbReference>
<dbReference type="GO" id="GO:0006508">
    <property type="term" value="P:proteolysis"/>
    <property type="evidence" value="ECO:0007669"/>
    <property type="project" value="UniProtKB-KW"/>
</dbReference>
<feature type="active site" evidence="1">
    <location>
        <position position="233"/>
    </location>
</feature>
<keyword evidence="2" id="KW-1133">Transmembrane helix</keyword>
<dbReference type="NCBIfam" id="NF041438">
    <property type="entry name" value="SepM_fam_S16"/>
    <property type="match status" value="1"/>
</dbReference>
<dbReference type="InterPro" id="IPR027065">
    <property type="entry name" value="Lon_Prtase"/>
</dbReference>
<dbReference type="Gene3D" id="3.30.230.10">
    <property type="match status" value="1"/>
</dbReference>
<feature type="domain" description="Lon proteolytic" evidence="3">
    <location>
        <begin position="227"/>
        <end position="344"/>
    </location>
</feature>
<feature type="transmembrane region" description="Helical" evidence="2">
    <location>
        <begin position="7"/>
        <end position="29"/>
    </location>
</feature>
<dbReference type="Pfam" id="PF05362">
    <property type="entry name" value="Lon_C"/>
    <property type="match status" value="1"/>
</dbReference>
<dbReference type="RefSeq" id="WP_057828984.1">
    <property type="nucleotide sequence ID" value="NZ_AYZE01000014.1"/>
</dbReference>
<dbReference type="InterPro" id="IPR020568">
    <property type="entry name" value="Ribosomal_Su5_D2-typ_SF"/>
</dbReference>
<dbReference type="OrthoDB" id="2356897at2"/>
<evidence type="ECO:0000259" key="3">
    <source>
        <dbReference type="PROSITE" id="PS51786"/>
    </source>
</evidence>
<dbReference type="InterPro" id="IPR008269">
    <property type="entry name" value="Lon_proteolytic"/>
</dbReference>
<dbReference type="EC" id="3.4.21.53" evidence="1"/>
<dbReference type="GO" id="GO:0004252">
    <property type="term" value="F:serine-type endopeptidase activity"/>
    <property type="evidence" value="ECO:0007669"/>
    <property type="project" value="UniProtKB-UniRule"/>
</dbReference>
<comment type="similarity">
    <text evidence="1">Belongs to the peptidase S16 family.</text>
</comment>
<dbReference type="SUPFAM" id="SSF50156">
    <property type="entry name" value="PDZ domain-like"/>
    <property type="match status" value="1"/>
</dbReference>
<gene>
    <name evidence="4" type="ORF">FC80_GL000752</name>
</gene>
<keyword evidence="1" id="KW-0378">Hydrolase</keyword>
<keyword evidence="1 4" id="KW-0645">Protease</keyword>
<comment type="catalytic activity">
    <reaction evidence="1">
        <text>Hydrolysis of proteins in presence of ATP.</text>
        <dbReference type="EC" id="3.4.21.53"/>
    </reaction>
</comment>
<keyword evidence="1" id="KW-0720">Serine protease</keyword>
<feature type="active site" evidence="1">
    <location>
        <position position="278"/>
    </location>
</feature>
<dbReference type="InterPro" id="IPR036034">
    <property type="entry name" value="PDZ_sf"/>
</dbReference>
<proteinExistence type="inferred from homology"/>
<dbReference type="InterPro" id="IPR014721">
    <property type="entry name" value="Ribsml_uS5_D2-typ_fold_subgr"/>
</dbReference>